<gene>
    <name evidence="3" type="ORF">PCOR1329_LOCUS20215</name>
</gene>
<accession>A0ABN9RF96</accession>
<evidence type="ECO:0000256" key="1">
    <source>
        <dbReference type="RuleBase" id="RU363044"/>
    </source>
</evidence>
<feature type="non-terminal residue" evidence="3">
    <location>
        <position position="395"/>
    </location>
</feature>
<dbReference type="Proteomes" id="UP001189429">
    <property type="component" value="Unassembled WGS sequence"/>
</dbReference>
<feature type="non-terminal residue" evidence="3">
    <location>
        <position position="1"/>
    </location>
</feature>
<keyword evidence="4" id="KW-1185">Reference proteome</keyword>
<keyword evidence="1" id="KW-0347">Helicase</keyword>
<comment type="similarity">
    <text evidence="1">Belongs to the helicase family.</text>
</comment>
<feature type="domain" description="DNA helicase Pif1-like DEAD-box helicase" evidence="2">
    <location>
        <begin position="4"/>
        <end position="154"/>
    </location>
</feature>
<keyword evidence="1" id="KW-0234">DNA repair</keyword>
<reference evidence="3" key="1">
    <citation type="submission" date="2023-10" db="EMBL/GenBank/DDBJ databases">
        <authorList>
            <person name="Chen Y."/>
            <person name="Shah S."/>
            <person name="Dougan E. K."/>
            <person name="Thang M."/>
            <person name="Chan C."/>
        </authorList>
    </citation>
    <scope>NUCLEOTIDE SEQUENCE [LARGE SCALE GENOMIC DNA]</scope>
</reference>
<evidence type="ECO:0000313" key="4">
    <source>
        <dbReference type="Proteomes" id="UP001189429"/>
    </source>
</evidence>
<sequence>AAGDVGINVASAGHAALQLPRGATAHSAWAIPVGDYPELFSNLSVRSAAGLHIARAPVIQWDERPCIRKAAWELCSTLLDALKTQHPCECRPEVLIFFGDFRQASRRVIVQSAVQSSSSWSRFTRYCLGRVWRQAEDASFCRWIDGIGGGAQATQRNGAGDGGFAPLRDIATVLDEAAAIRHAFPHLNEPHSSNSKILAVVNTLVGAHNERILRALERTFLCPAHHLLSADALNIDSAGLVEPHLAAEFFALQYAPGAPPHDLRIVVGGLFELMRNFSPAEQLMHRVPVIVKAVHHHHILIETLDGRQYPLPCFPLVDRQRPVHNGASAVSIASGVRLLMQPRARPVRATLDVRRSPVARGHLYVGFCRVKKRGDLRVLPDSENIDRNGNSLVRN</sequence>
<keyword evidence="1" id="KW-0547">Nucleotide-binding</keyword>
<dbReference type="PANTHER" id="PTHR10492:SF95">
    <property type="entry name" value="HELITRON HELICASE-LIKE DOMAIN-CONTAINING PROTEIN"/>
    <property type="match status" value="1"/>
</dbReference>
<proteinExistence type="inferred from homology"/>
<keyword evidence="1" id="KW-0378">Hydrolase</keyword>
<evidence type="ECO:0000313" key="3">
    <source>
        <dbReference type="EMBL" id="CAK0817699.1"/>
    </source>
</evidence>
<comment type="cofactor">
    <cofactor evidence="1">
        <name>Mg(2+)</name>
        <dbReference type="ChEBI" id="CHEBI:18420"/>
    </cofactor>
</comment>
<comment type="catalytic activity">
    <reaction evidence="1">
        <text>ATP + H2O = ADP + phosphate + H(+)</text>
        <dbReference type="Rhea" id="RHEA:13065"/>
        <dbReference type="ChEBI" id="CHEBI:15377"/>
        <dbReference type="ChEBI" id="CHEBI:15378"/>
        <dbReference type="ChEBI" id="CHEBI:30616"/>
        <dbReference type="ChEBI" id="CHEBI:43474"/>
        <dbReference type="ChEBI" id="CHEBI:456216"/>
        <dbReference type="EC" id="5.6.2.3"/>
    </reaction>
</comment>
<keyword evidence="1" id="KW-0227">DNA damage</keyword>
<dbReference type="InterPro" id="IPR010285">
    <property type="entry name" value="DNA_helicase_pif1-like_DEAD"/>
</dbReference>
<keyword evidence="1" id="KW-0067">ATP-binding</keyword>
<dbReference type="EC" id="5.6.2.3" evidence="1"/>
<name>A0ABN9RF96_9DINO</name>
<comment type="caution">
    <text evidence="3">The sequence shown here is derived from an EMBL/GenBank/DDBJ whole genome shotgun (WGS) entry which is preliminary data.</text>
</comment>
<evidence type="ECO:0000259" key="2">
    <source>
        <dbReference type="Pfam" id="PF05970"/>
    </source>
</evidence>
<dbReference type="PANTHER" id="PTHR10492">
    <property type="match status" value="1"/>
</dbReference>
<keyword evidence="1" id="KW-0233">DNA recombination</keyword>
<organism evidence="3 4">
    <name type="scientific">Prorocentrum cordatum</name>
    <dbReference type="NCBI Taxonomy" id="2364126"/>
    <lineage>
        <taxon>Eukaryota</taxon>
        <taxon>Sar</taxon>
        <taxon>Alveolata</taxon>
        <taxon>Dinophyceae</taxon>
        <taxon>Prorocentrales</taxon>
        <taxon>Prorocentraceae</taxon>
        <taxon>Prorocentrum</taxon>
    </lineage>
</organism>
<dbReference type="EMBL" id="CAUYUJ010006534">
    <property type="protein sequence ID" value="CAK0817699.1"/>
    <property type="molecule type" value="Genomic_DNA"/>
</dbReference>
<dbReference type="Pfam" id="PF05970">
    <property type="entry name" value="PIF1"/>
    <property type="match status" value="1"/>
</dbReference>
<protein>
    <recommendedName>
        <fullName evidence="1">ATP-dependent DNA helicase</fullName>
        <ecNumber evidence="1">5.6.2.3</ecNumber>
    </recommendedName>
</protein>